<dbReference type="PROSITE" id="PS00719">
    <property type="entry name" value="GLYCOSYL_HYDROL_F2_1"/>
    <property type="match status" value="1"/>
</dbReference>
<accession>A0A3D1JDE4</accession>
<dbReference type="PRINTS" id="PR00132">
    <property type="entry name" value="GLHYDRLASE2"/>
</dbReference>
<dbReference type="InterPro" id="IPR023230">
    <property type="entry name" value="Glyco_hydro_2_CS"/>
</dbReference>
<dbReference type="SUPFAM" id="SSF74650">
    <property type="entry name" value="Galactose mutarotase-like"/>
    <property type="match status" value="1"/>
</dbReference>
<gene>
    <name evidence="10" type="ORF">DEQ80_02000</name>
</gene>
<dbReference type="Pfam" id="PF02837">
    <property type="entry name" value="Glyco_hydro_2_N"/>
    <property type="match status" value="1"/>
</dbReference>
<dbReference type="SUPFAM" id="SSF49785">
    <property type="entry name" value="Galactose-binding domain-like"/>
    <property type="match status" value="1"/>
</dbReference>
<evidence type="ECO:0000256" key="1">
    <source>
        <dbReference type="ARBA" id="ARBA00001412"/>
    </source>
</evidence>
<dbReference type="Pfam" id="PF02836">
    <property type="entry name" value="Glyco_hydro_2_C"/>
    <property type="match status" value="1"/>
</dbReference>
<dbReference type="SUPFAM" id="SSF51445">
    <property type="entry name" value="(Trans)glycosidases"/>
    <property type="match status" value="1"/>
</dbReference>
<dbReference type="GO" id="GO:0030246">
    <property type="term" value="F:carbohydrate binding"/>
    <property type="evidence" value="ECO:0007669"/>
    <property type="project" value="InterPro"/>
</dbReference>
<protein>
    <recommendedName>
        <fullName evidence="4 8">Beta-galactosidase</fullName>
        <ecNumber evidence="3 8">3.2.1.23</ecNumber>
    </recommendedName>
    <alternativeName>
        <fullName evidence="7 8">Lactase</fullName>
    </alternativeName>
</protein>
<evidence type="ECO:0000256" key="2">
    <source>
        <dbReference type="ARBA" id="ARBA00007401"/>
    </source>
</evidence>
<dbReference type="InterPro" id="IPR006104">
    <property type="entry name" value="Glyco_hydro_2_N"/>
</dbReference>
<keyword evidence="5 8" id="KW-0378">Hydrolase</keyword>
<dbReference type="Gene3D" id="2.60.120.260">
    <property type="entry name" value="Galactose-binding domain-like"/>
    <property type="match status" value="1"/>
</dbReference>
<dbReference type="InterPro" id="IPR004199">
    <property type="entry name" value="B-gal_small/dom_5"/>
</dbReference>
<dbReference type="InterPro" id="IPR008979">
    <property type="entry name" value="Galactose-bd-like_sf"/>
</dbReference>
<evidence type="ECO:0000313" key="10">
    <source>
        <dbReference type="EMBL" id="HCE16610.1"/>
    </source>
</evidence>
<dbReference type="SMART" id="SM01038">
    <property type="entry name" value="Bgal_small_N"/>
    <property type="match status" value="1"/>
</dbReference>
<dbReference type="InterPro" id="IPR011013">
    <property type="entry name" value="Gal_mutarotase_sf_dom"/>
</dbReference>
<dbReference type="InterPro" id="IPR036156">
    <property type="entry name" value="Beta-gal/glucu_dom_sf"/>
</dbReference>
<dbReference type="RefSeq" id="WP_062194301.1">
    <property type="nucleotide sequence ID" value="NZ_DF967965.1"/>
</dbReference>
<dbReference type="Pfam" id="PF16353">
    <property type="entry name" value="LacZ_4"/>
    <property type="match status" value="1"/>
</dbReference>
<evidence type="ECO:0000256" key="8">
    <source>
        <dbReference type="RuleBase" id="RU361154"/>
    </source>
</evidence>
<dbReference type="InterPro" id="IPR006103">
    <property type="entry name" value="Glyco_hydro_2_cat"/>
</dbReference>
<dbReference type="Gene3D" id="3.20.20.80">
    <property type="entry name" value="Glycosidases"/>
    <property type="match status" value="1"/>
</dbReference>
<dbReference type="InterPro" id="IPR050347">
    <property type="entry name" value="Bact_Beta-galactosidase"/>
</dbReference>
<dbReference type="OrthoDB" id="9762066at2"/>
<dbReference type="InterPro" id="IPR032312">
    <property type="entry name" value="LacZ_4"/>
</dbReference>
<dbReference type="Gene3D" id="2.70.98.10">
    <property type="match status" value="1"/>
</dbReference>
<dbReference type="GO" id="GO:0004565">
    <property type="term" value="F:beta-galactosidase activity"/>
    <property type="evidence" value="ECO:0007669"/>
    <property type="project" value="UniProtKB-EC"/>
</dbReference>
<dbReference type="PROSITE" id="PS00608">
    <property type="entry name" value="GLYCOSYL_HYDROL_F2_2"/>
    <property type="match status" value="1"/>
</dbReference>
<evidence type="ECO:0000259" key="9">
    <source>
        <dbReference type="SMART" id="SM01038"/>
    </source>
</evidence>
<evidence type="ECO:0000256" key="6">
    <source>
        <dbReference type="ARBA" id="ARBA00023295"/>
    </source>
</evidence>
<dbReference type="PANTHER" id="PTHR46323:SF2">
    <property type="entry name" value="BETA-GALACTOSIDASE"/>
    <property type="match status" value="1"/>
</dbReference>
<name>A0A3D1JDE4_9CHLR</name>
<dbReference type="Gene3D" id="2.60.40.10">
    <property type="entry name" value="Immunoglobulins"/>
    <property type="match status" value="2"/>
</dbReference>
<comment type="caution">
    <text evidence="10">The sequence shown here is derived from an EMBL/GenBank/DDBJ whole genome shotgun (WGS) entry which is preliminary data.</text>
</comment>
<dbReference type="Pfam" id="PF02929">
    <property type="entry name" value="Bgal_small_N"/>
    <property type="match status" value="1"/>
</dbReference>
<dbReference type="InterPro" id="IPR023232">
    <property type="entry name" value="Glyco_hydro_2_AS"/>
</dbReference>
<keyword evidence="6 8" id="KW-0326">Glycosidase</keyword>
<dbReference type="InterPro" id="IPR013783">
    <property type="entry name" value="Ig-like_fold"/>
</dbReference>
<reference evidence="10 11" key="1">
    <citation type="journal article" date="2018" name="Nat. Biotechnol.">
        <title>A standardized bacterial taxonomy based on genome phylogeny substantially revises the tree of life.</title>
        <authorList>
            <person name="Parks D.H."/>
            <person name="Chuvochina M."/>
            <person name="Waite D.W."/>
            <person name="Rinke C."/>
            <person name="Skarshewski A."/>
            <person name="Chaumeil P.A."/>
            <person name="Hugenholtz P."/>
        </authorList>
    </citation>
    <scope>NUCLEOTIDE SEQUENCE [LARGE SCALE GENOMIC DNA]</scope>
    <source>
        <strain evidence="10">UBA8781</strain>
    </source>
</reference>
<evidence type="ECO:0000256" key="3">
    <source>
        <dbReference type="ARBA" id="ARBA00012756"/>
    </source>
</evidence>
<evidence type="ECO:0000256" key="4">
    <source>
        <dbReference type="ARBA" id="ARBA00013303"/>
    </source>
</evidence>
<dbReference type="Pfam" id="PF00703">
    <property type="entry name" value="Glyco_hydro_2"/>
    <property type="match status" value="1"/>
</dbReference>
<dbReference type="SUPFAM" id="SSF49303">
    <property type="entry name" value="beta-Galactosidase/glucuronidase domain"/>
    <property type="match status" value="2"/>
</dbReference>
<dbReference type="InterPro" id="IPR017853">
    <property type="entry name" value="GH"/>
</dbReference>
<dbReference type="EMBL" id="DPBP01000009">
    <property type="protein sequence ID" value="HCE16610.1"/>
    <property type="molecule type" value="Genomic_DNA"/>
</dbReference>
<sequence length="1051" mass="120168">MRRDWEDPQVVGINKRAGHVPLGAYPNREMALRGERKASPFVKCLNGTWRFSLVERPEAVPEGFFLADFDDSGWEGIRVPGNWQLQGFADHPIYTNVKYPFTPNPPFVPEKNPTGCYRTRFEVPENWDGRRVFLLFEAVDSAFYVWVNGEMVGYSQDSRLPAEFDVTEFVKQGENQLAVQVMRYSDGSYLEDQDFWLMSGIQRDVILYSKPAVALEDFTVRTTFDDRYEDAELYVEAQITRVPWMSAYRVEAMLYDDGGQPVLERPLEADVSNQSSFSFPPRRKTAHAILKARVNRPRHWTAETPYLYRLVLVLKGPGGEELDFESCRVGFRQVEIKDGVILVNGRRLVMRGVDRHEHHPERGRVLSEEDMRREICLMKQLNFNTVRTSHYPDDPVWYDLCDEYGIYLIDEANIETHGVGSELSHNPLWLHAFMERAVRMALRDKNHPSVLMWSLGNESGCGPHHGAMAAWLRMYDPTRLIHSESGHPGPEVSDVLSVMYPNLDWIRHVLADPHEKRPVMMCEYAYAKGNSTGNFFKFWELVDKEPRFQGGCIWDWSDKAILKTNARGEPFYAYGGDFGPDFDYSLFYQDNEDPQMCCNGILGPDLTPHPGAWEVKKVQAPVSARALNDRALLNGRIEVWNKYQFLDLSHLTLVWEVVEDGRVIQSGQVPVPALKAGERGEVLVPFNSPDSLAPGAEYFLNIHFVLNQDTPWASRGHEVSWEQIKLPWRVPPARKVVRNTMPSLALEEDGSRLVVEGKEFLLLFDKREGRLRAFHAMGRDLLHSGPMEQYYRAPTDIDLLMGNPPASIHKWRAAGLDRLKRQLVDVSWAILSPVEVLFRAVARLQAEGKPDGITSLVTYRVFGDGQVLVEHESVIDERLPYVPRVGLEMALPAGFERVLWFGRGPHENYVDRKLGAAVGLYQSSVDDMFTPYVFPSECGGREDVRWTALLDEEECGLMVIGQDCFHFDALHYTVKDLEQARHPYELTRLPETLIHVDGWHMGVGGDDGWMSAVHEEFRIPPGRYRYAFRMRPVKAGDDLVMLGRLGVEGVL</sequence>
<evidence type="ECO:0000256" key="5">
    <source>
        <dbReference type="ARBA" id="ARBA00022801"/>
    </source>
</evidence>
<feature type="domain" description="Beta galactosidase small chain/" evidence="9">
    <location>
        <begin position="754"/>
        <end position="1031"/>
    </location>
</feature>
<organism evidence="10 11">
    <name type="scientific">Anaerolinea thermolimosa</name>
    <dbReference type="NCBI Taxonomy" id="229919"/>
    <lineage>
        <taxon>Bacteria</taxon>
        <taxon>Bacillati</taxon>
        <taxon>Chloroflexota</taxon>
        <taxon>Anaerolineae</taxon>
        <taxon>Anaerolineales</taxon>
        <taxon>Anaerolineaceae</taxon>
        <taxon>Anaerolinea</taxon>
    </lineage>
</organism>
<dbReference type="InterPro" id="IPR006102">
    <property type="entry name" value="Ig-like_GH2"/>
</dbReference>
<dbReference type="InterPro" id="IPR014718">
    <property type="entry name" value="GH-type_carb-bd"/>
</dbReference>
<dbReference type="PANTHER" id="PTHR46323">
    <property type="entry name" value="BETA-GALACTOSIDASE"/>
    <property type="match status" value="1"/>
</dbReference>
<dbReference type="GO" id="GO:0009341">
    <property type="term" value="C:beta-galactosidase complex"/>
    <property type="evidence" value="ECO:0007669"/>
    <property type="project" value="InterPro"/>
</dbReference>
<dbReference type="Proteomes" id="UP000264141">
    <property type="component" value="Unassembled WGS sequence"/>
</dbReference>
<dbReference type="STRING" id="229919.GCA_001050195_02506"/>
<evidence type="ECO:0000256" key="7">
    <source>
        <dbReference type="ARBA" id="ARBA00032230"/>
    </source>
</evidence>
<proteinExistence type="inferred from homology"/>
<dbReference type="AlphaFoldDB" id="A0A3D1JDE4"/>
<comment type="similarity">
    <text evidence="2 8">Belongs to the glycosyl hydrolase 2 family.</text>
</comment>
<dbReference type="EC" id="3.2.1.23" evidence="3 8"/>
<comment type="catalytic activity">
    <reaction evidence="1 8">
        <text>Hydrolysis of terminal non-reducing beta-D-galactose residues in beta-D-galactosides.</text>
        <dbReference type="EC" id="3.2.1.23"/>
    </reaction>
</comment>
<dbReference type="InterPro" id="IPR006101">
    <property type="entry name" value="Glyco_hydro_2"/>
</dbReference>
<dbReference type="GO" id="GO:0005990">
    <property type="term" value="P:lactose catabolic process"/>
    <property type="evidence" value="ECO:0007669"/>
    <property type="project" value="TreeGrafter"/>
</dbReference>
<evidence type="ECO:0000313" key="11">
    <source>
        <dbReference type="Proteomes" id="UP000264141"/>
    </source>
</evidence>